<keyword evidence="2" id="KW-1185">Reference proteome</keyword>
<comment type="caution">
    <text evidence="1">The sequence shown here is derived from an EMBL/GenBank/DDBJ whole genome shotgun (WGS) entry which is preliminary data.</text>
</comment>
<dbReference type="EMBL" id="MLFS01000069">
    <property type="protein sequence ID" value="ORM69716.1"/>
    <property type="molecule type" value="Genomic_DNA"/>
</dbReference>
<dbReference type="STRING" id="1076551.HA48_18815"/>
<protein>
    <submittedName>
        <fullName evidence="1">Uncharacterized protein</fullName>
    </submittedName>
</protein>
<name>A0A1X1CZB9_9GAMM</name>
<dbReference type="AlphaFoldDB" id="A0A1X1CZB9"/>
<evidence type="ECO:0000313" key="1">
    <source>
        <dbReference type="EMBL" id="ORM69716.1"/>
    </source>
</evidence>
<gene>
    <name evidence="1" type="ORF">HA48_18815</name>
</gene>
<dbReference type="Proteomes" id="UP000193104">
    <property type="component" value="Unassembled WGS sequence"/>
</dbReference>
<sequence length="167" mass="18816">MTTLSPGDKQEYKSAIIAQAQQNGLERVEVNPEQTFSVTRDSKPIGMLIQGKGWAKEVHPVCFIGWSKDGKHVDQFFLTIGQDEWEATGCHKISSVGVISGKSAQQVKIAVIYEVEAPDHYASNYYILGIKDTNDDIYYDQVTTNKFQNSYLKTIAELRKAYNNNFN</sequence>
<organism evidence="1 2">
    <name type="scientific">Pantoea wallisii</name>
    <dbReference type="NCBI Taxonomy" id="1076551"/>
    <lineage>
        <taxon>Bacteria</taxon>
        <taxon>Pseudomonadati</taxon>
        <taxon>Pseudomonadota</taxon>
        <taxon>Gammaproteobacteria</taxon>
        <taxon>Enterobacterales</taxon>
        <taxon>Erwiniaceae</taxon>
        <taxon>Pantoea</taxon>
    </lineage>
</organism>
<evidence type="ECO:0000313" key="2">
    <source>
        <dbReference type="Proteomes" id="UP000193104"/>
    </source>
</evidence>
<reference evidence="1 2" key="1">
    <citation type="journal article" date="2017" name="Antonie Van Leeuwenhoek">
        <title>Phylogenomic resolution of the bacterial genus Pantoea and its relationship with Erwinia and Tatumella.</title>
        <authorList>
            <person name="Palmer M."/>
            <person name="Steenkamp E.T."/>
            <person name="Coetzee M.P."/>
            <person name="Chan W.Y."/>
            <person name="van Zyl E."/>
            <person name="De Maayer P."/>
            <person name="Coutinho T.A."/>
            <person name="Blom J."/>
            <person name="Smits T.H."/>
            <person name="Duffy B."/>
            <person name="Venter S.N."/>
        </authorList>
    </citation>
    <scope>NUCLEOTIDE SEQUENCE [LARGE SCALE GENOMIC DNA]</scope>
    <source>
        <strain evidence="1 2">LMG 26277</strain>
    </source>
</reference>
<proteinExistence type="predicted"/>
<accession>A0A1X1CZB9</accession>